<accession>T5K9K7</accession>
<evidence type="ECO:0008006" key="4">
    <source>
        <dbReference type="Google" id="ProtNLM"/>
    </source>
</evidence>
<feature type="transmembrane region" description="Helical" evidence="1">
    <location>
        <begin position="109"/>
        <end position="131"/>
    </location>
</feature>
<keyword evidence="1" id="KW-0472">Membrane</keyword>
<reference evidence="2 3" key="1">
    <citation type="journal article" date="2013" name="Genome Announc.">
        <title>Whole-genome sequences of five oyster-associated bacteria show potential for crude oil hydrocarbon degradation.</title>
        <authorList>
            <person name="Chauhan A."/>
            <person name="Green S."/>
            <person name="Pathak A."/>
            <person name="Thomas J."/>
            <person name="Venkatramanan R."/>
        </authorList>
    </citation>
    <scope>NUCLEOTIDE SEQUENCE [LARGE SCALE GENOMIC DNA]</scope>
    <source>
        <strain evidence="2 3">MF109</strain>
    </source>
</reference>
<dbReference type="PATRIC" id="fig|1333857.3.peg.1599"/>
<dbReference type="EMBL" id="ATAO01000179">
    <property type="protein sequence ID" value="EQM78585.1"/>
    <property type="molecule type" value="Genomic_DNA"/>
</dbReference>
<evidence type="ECO:0000256" key="1">
    <source>
        <dbReference type="SAM" id="Phobius"/>
    </source>
</evidence>
<feature type="transmembrane region" description="Helical" evidence="1">
    <location>
        <begin position="137"/>
        <end position="159"/>
    </location>
</feature>
<evidence type="ECO:0000313" key="2">
    <source>
        <dbReference type="EMBL" id="EQM78585.1"/>
    </source>
</evidence>
<protein>
    <recommendedName>
        <fullName evidence="4">Cytoplasmic membrane protein</fullName>
    </recommendedName>
</protein>
<gene>
    <name evidence="2" type="ORF">L687_16450</name>
</gene>
<sequence>MVPTSRLRHLARVTRICLLIVIVGLVVSGVTAFPLREELMLGRDVLNNTGLSAVFPDLAFWVQRVAEGLDVTGTDYPFLAYGTDWLAFAHLAIAVAFVGPLIDPVRNVWVTIWGLIMCAGIVPLALIAGAIRGLPLGWQLIDISFGVVAAVPLTIALVLTRRLERSRMSTR</sequence>
<proteinExistence type="predicted"/>
<comment type="caution">
    <text evidence="2">The sequence shown here is derived from an EMBL/GenBank/DDBJ whole genome shotgun (WGS) entry which is preliminary data.</text>
</comment>
<feature type="transmembrane region" description="Helical" evidence="1">
    <location>
        <begin position="85"/>
        <end position="102"/>
    </location>
</feature>
<name>T5K9K7_MICMQ</name>
<keyword evidence="1" id="KW-1133">Transmembrane helix</keyword>
<dbReference type="RefSeq" id="WP_021199566.1">
    <property type="nucleotide sequence ID" value="NZ_ATAO01000179.1"/>
</dbReference>
<dbReference type="Proteomes" id="UP000016033">
    <property type="component" value="Unassembled WGS sequence"/>
</dbReference>
<organism evidence="2 3">
    <name type="scientific">Microbacterium maritypicum MF109</name>
    <dbReference type="NCBI Taxonomy" id="1333857"/>
    <lineage>
        <taxon>Bacteria</taxon>
        <taxon>Bacillati</taxon>
        <taxon>Actinomycetota</taxon>
        <taxon>Actinomycetes</taxon>
        <taxon>Micrococcales</taxon>
        <taxon>Microbacteriaceae</taxon>
        <taxon>Microbacterium</taxon>
    </lineage>
</organism>
<evidence type="ECO:0000313" key="3">
    <source>
        <dbReference type="Proteomes" id="UP000016033"/>
    </source>
</evidence>
<keyword evidence="1" id="KW-0812">Transmembrane</keyword>
<dbReference type="AlphaFoldDB" id="T5K9K7"/>